<feature type="region of interest" description="Disordered" evidence="1">
    <location>
        <begin position="36"/>
        <end position="94"/>
    </location>
</feature>
<reference evidence="3 4" key="1">
    <citation type="journal article" date="2015" name="Genome Announc.">
        <title>Genome sequence and annotation of Trichoderma parareesei, the ancestor of the cellulase producer Trichoderma reesei.</title>
        <authorList>
            <person name="Yang D."/>
            <person name="Pomraning K."/>
            <person name="Kopchinskiy A."/>
            <person name="Karimi Aghcheh R."/>
            <person name="Atanasova L."/>
            <person name="Chenthamara K."/>
            <person name="Baker S.E."/>
            <person name="Zhang R."/>
            <person name="Shen Q."/>
            <person name="Freitag M."/>
            <person name="Kubicek C.P."/>
            <person name="Druzhinina I.S."/>
        </authorList>
    </citation>
    <scope>NUCLEOTIDE SEQUENCE [LARGE SCALE GENOMIC DNA]</scope>
    <source>
        <strain evidence="3 4">CBS 125925</strain>
    </source>
</reference>
<keyword evidence="2" id="KW-0732">Signal</keyword>
<feature type="compositionally biased region" description="Low complexity" evidence="1">
    <location>
        <begin position="36"/>
        <end position="79"/>
    </location>
</feature>
<protein>
    <recommendedName>
        <fullName evidence="5">SSCRP protein</fullName>
    </recommendedName>
</protein>
<evidence type="ECO:0000256" key="2">
    <source>
        <dbReference type="SAM" id="SignalP"/>
    </source>
</evidence>
<name>A0A2H2Z7B1_TRIPA</name>
<dbReference type="OrthoDB" id="4900115at2759"/>
<dbReference type="EMBL" id="LFMI01000452">
    <property type="protein sequence ID" value="OTA03867.1"/>
    <property type="molecule type" value="Genomic_DNA"/>
</dbReference>
<evidence type="ECO:0008006" key="5">
    <source>
        <dbReference type="Google" id="ProtNLM"/>
    </source>
</evidence>
<sequence>MKSSAVILAACASLAGATPTYRSGNWNSTVVNWNSTTPTNWNTSSSSSSSSPTASWSSPTAITTSTTTALPQAEAASLPPSSPPPYWSNGTTGAISNETWVNHNQTRFSPGQAHQPVPLIRRFRPQRKTLSRAFLPNF</sequence>
<keyword evidence="4" id="KW-1185">Reference proteome</keyword>
<feature type="chain" id="PRO_5013910665" description="SSCRP protein" evidence="2">
    <location>
        <begin position="18"/>
        <end position="138"/>
    </location>
</feature>
<dbReference type="AlphaFoldDB" id="A0A2H2Z7B1"/>
<evidence type="ECO:0000313" key="3">
    <source>
        <dbReference type="EMBL" id="OTA03867.1"/>
    </source>
</evidence>
<proteinExistence type="predicted"/>
<evidence type="ECO:0000313" key="4">
    <source>
        <dbReference type="Proteomes" id="UP000219286"/>
    </source>
</evidence>
<organism evidence="3 4">
    <name type="scientific">Trichoderma parareesei</name>
    <name type="common">Filamentous fungus</name>
    <dbReference type="NCBI Taxonomy" id="858221"/>
    <lineage>
        <taxon>Eukaryota</taxon>
        <taxon>Fungi</taxon>
        <taxon>Dikarya</taxon>
        <taxon>Ascomycota</taxon>
        <taxon>Pezizomycotina</taxon>
        <taxon>Sordariomycetes</taxon>
        <taxon>Hypocreomycetidae</taxon>
        <taxon>Hypocreales</taxon>
        <taxon>Hypocreaceae</taxon>
        <taxon>Trichoderma</taxon>
    </lineage>
</organism>
<accession>A0A2H2Z7B1</accession>
<dbReference type="Proteomes" id="UP000219286">
    <property type="component" value="Unassembled WGS sequence"/>
</dbReference>
<feature type="signal peptide" evidence="2">
    <location>
        <begin position="1"/>
        <end position="17"/>
    </location>
</feature>
<comment type="caution">
    <text evidence="3">The sequence shown here is derived from an EMBL/GenBank/DDBJ whole genome shotgun (WGS) entry which is preliminary data.</text>
</comment>
<gene>
    <name evidence="3" type="ORF">A9Z42_0043700</name>
</gene>
<evidence type="ECO:0000256" key="1">
    <source>
        <dbReference type="SAM" id="MobiDB-lite"/>
    </source>
</evidence>